<evidence type="ECO:0000256" key="1">
    <source>
        <dbReference type="SAM" id="MobiDB-lite"/>
    </source>
</evidence>
<comment type="caution">
    <text evidence="2">The sequence shown here is derived from an EMBL/GenBank/DDBJ whole genome shotgun (WGS) entry which is preliminary data.</text>
</comment>
<organism evidence="2 3">
    <name type="scientific">Adineta ricciae</name>
    <name type="common">Rotifer</name>
    <dbReference type="NCBI Taxonomy" id="249248"/>
    <lineage>
        <taxon>Eukaryota</taxon>
        <taxon>Metazoa</taxon>
        <taxon>Spiralia</taxon>
        <taxon>Gnathifera</taxon>
        <taxon>Rotifera</taxon>
        <taxon>Eurotatoria</taxon>
        <taxon>Bdelloidea</taxon>
        <taxon>Adinetida</taxon>
        <taxon>Adinetidae</taxon>
        <taxon>Adineta</taxon>
    </lineage>
</organism>
<evidence type="ECO:0000313" key="3">
    <source>
        <dbReference type="Proteomes" id="UP000663828"/>
    </source>
</evidence>
<dbReference type="EMBL" id="CAJNOR010001884">
    <property type="protein sequence ID" value="CAF1214901.1"/>
    <property type="molecule type" value="Genomic_DNA"/>
</dbReference>
<feature type="region of interest" description="Disordered" evidence="1">
    <location>
        <begin position="1"/>
        <end position="40"/>
    </location>
</feature>
<accession>A0A814XJH4</accession>
<reference evidence="2" key="1">
    <citation type="submission" date="2021-02" db="EMBL/GenBank/DDBJ databases">
        <authorList>
            <person name="Nowell W R."/>
        </authorList>
    </citation>
    <scope>NUCLEOTIDE SEQUENCE</scope>
</reference>
<keyword evidence="3" id="KW-1185">Reference proteome</keyword>
<gene>
    <name evidence="2" type="ORF">XAT740_LOCUS24395</name>
</gene>
<proteinExistence type="predicted"/>
<sequence>MTSSSGYNTYSSDSDDDKFGTWWGPPPAPQTPPSESQPRTMVHEAGFHEFPTKSPWLPALTCSCRFRPNPDKSGHRIRSSGIPRKRPFLCRIVRPGKHLYTQWEQLSWVYALVSHWEWF</sequence>
<evidence type="ECO:0000313" key="2">
    <source>
        <dbReference type="EMBL" id="CAF1214901.1"/>
    </source>
</evidence>
<name>A0A814XJH4_ADIRI</name>
<dbReference type="Proteomes" id="UP000663828">
    <property type="component" value="Unassembled WGS sequence"/>
</dbReference>
<feature type="compositionally biased region" description="Low complexity" evidence="1">
    <location>
        <begin position="1"/>
        <end position="12"/>
    </location>
</feature>
<protein>
    <submittedName>
        <fullName evidence="2">Uncharacterized protein</fullName>
    </submittedName>
</protein>
<dbReference type="AlphaFoldDB" id="A0A814XJH4"/>